<dbReference type="FunFam" id="3.40.50.300:FF:002275">
    <property type="entry name" value="ATP-binding cassette, subfamily A (ABC1), member 16"/>
    <property type="match status" value="1"/>
</dbReference>
<feature type="transmembrane region" description="Helical" evidence="13">
    <location>
        <begin position="1871"/>
        <end position="1892"/>
    </location>
</feature>
<name>A0A820BJ46_9BILA</name>
<keyword evidence="3" id="KW-0813">Transport</keyword>
<dbReference type="InterPro" id="IPR026082">
    <property type="entry name" value="ABCA"/>
</dbReference>
<protein>
    <recommendedName>
        <fullName evidence="14">ABC transporter domain-containing protein</fullName>
    </recommendedName>
</protein>
<evidence type="ECO:0000256" key="7">
    <source>
        <dbReference type="ARBA" id="ARBA00022741"/>
    </source>
</evidence>
<dbReference type="GO" id="GO:0140359">
    <property type="term" value="F:ABC-type transporter activity"/>
    <property type="evidence" value="ECO:0007669"/>
    <property type="project" value="InterPro"/>
</dbReference>
<dbReference type="InterPro" id="IPR013517">
    <property type="entry name" value="FG-GAP"/>
</dbReference>
<dbReference type="FunFam" id="3.40.50.300:FF:000335">
    <property type="entry name" value="ATP binding cassette subfamily A member 5"/>
    <property type="match status" value="1"/>
</dbReference>
<dbReference type="GO" id="GO:0016887">
    <property type="term" value="F:ATP hydrolysis activity"/>
    <property type="evidence" value="ECO:0007669"/>
    <property type="project" value="InterPro"/>
</dbReference>
<evidence type="ECO:0000313" key="16">
    <source>
        <dbReference type="Proteomes" id="UP000663873"/>
    </source>
</evidence>
<evidence type="ECO:0000256" key="11">
    <source>
        <dbReference type="ARBA" id="ARBA00023180"/>
    </source>
</evidence>
<dbReference type="InterPro" id="IPR056264">
    <property type="entry name" value="R2_ABCA1-4-like"/>
</dbReference>
<evidence type="ECO:0000256" key="12">
    <source>
        <dbReference type="SAM" id="MobiDB-lite"/>
    </source>
</evidence>
<dbReference type="InterPro" id="IPR017871">
    <property type="entry name" value="ABC_transporter-like_CS"/>
</dbReference>
<comment type="caution">
    <text evidence="15">The sequence shown here is derived from an EMBL/GenBank/DDBJ whole genome shotgun (WGS) entry which is preliminary data.</text>
</comment>
<keyword evidence="4 13" id="KW-0812">Transmembrane</keyword>
<evidence type="ECO:0000256" key="5">
    <source>
        <dbReference type="ARBA" id="ARBA00022729"/>
    </source>
</evidence>
<dbReference type="InterPro" id="IPR013519">
    <property type="entry name" value="Int_alpha_beta-p"/>
</dbReference>
<organism evidence="15 16">
    <name type="scientific">Rotaria socialis</name>
    <dbReference type="NCBI Taxonomy" id="392032"/>
    <lineage>
        <taxon>Eukaryota</taxon>
        <taxon>Metazoa</taxon>
        <taxon>Spiralia</taxon>
        <taxon>Gnathifera</taxon>
        <taxon>Rotifera</taxon>
        <taxon>Eurotatoria</taxon>
        <taxon>Bdelloidea</taxon>
        <taxon>Philodinida</taxon>
        <taxon>Philodinidae</taxon>
        <taxon>Rotaria</taxon>
    </lineage>
</organism>
<gene>
    <name evidence="15" type="ORF">UJA718_LOCUS6904</name>
</gene>
<dbReference type="SMART" id="SM00191">
    <property type="entry name" value="Int_alpha"/>
    <property type="match status" value="9"/>
</dbReference>
<dbReference type="PROSITE" id="PS00211">
    <property type="entry name" value="ABC_TRANSPORTER_1"/>
    <property type="match status" value="1"/>
</dbReference>
<feature type="transmembrane region" description="Helical" evidence="13">
    <location>
        <begin position="2697"/>
        <end position="2722"/>
    </location>
</feature>
<dbReference type="Proteomes" id="UP000663873">
    <property type="component" value="Unassembled WGS sequence"/>
</dbReference>
<evidence type="ECO:0000256" key="4">
    <source>
        <dbReference type="ARBA" id="ARBA00022692"/>
    </source>
</evidence>
<feature type="transmembrane region" description="Helical" evidence="13">
    <location>
        <begin position="1781"/>
        <end position="1803"/>
    </location>
</feature>
<feature type="domain" description="ABC transporter" evidence="14">
    <location>
        <begin position="2904"/>
        <end position="3142"/>
    </location>
</feature>
<dbReference type="CDD" id="cd03263">
    <property type="entry name" value="ABC_subfamily_A"/>
    <property type="match status" value="2"/>
</dbReference>
<dbReference type="Pfam" id="PF13517">
    <property type="entry name" value="FG-GAP_3"/>
    <property type="match status" value="11"/>
</dbReference>
<keyword evidence="16" id="KW-1185">Reference proteome</keyword>
<sequence length="3255" mass="359296">MVPISMDNPAYSFEYSLTEQQPNANNQQEQNANRNQSNALSLITVTNKTKKTAMTPTPLEYSCWSTHPLSAATGAFIVFIFLAMMIAIPAIFFTSQNFTVRNCKLHFKKKENNPIAYNTRPRSVAVGDFNNDSWLDIVVANSQVDDIEIFFGFGNGTFGNKKKYFTGSDSRPYSIAVAHIDNDTILDIAVANFAINNIDIFFGLGDGRFEKQNSIFTNSYKPIWISIADFNNDQINDIVSVNYGRDSVSIFHGCGYGKFSKPIIYSTGYDSLPLSVTTGDFNNDNYLDMVIANFGTDNVGVFLGYANGIFSNQTRFSTGHHSRPYSVAVGYFNNDNYLDIAVANYGIKCISVLLGYGNGSFGNQVTYSTGTTFPYTINVGDFNKDNRQDLVVSGQGTENIGILLGYGDGTFAMPIMYTTGSTSSVSVAVCDFNKDNRLDVIVVNNHTNSIDVLRGHYQGFQERMGFSTGNSPRSIGVGDFNNDTYLDIVTANFGSNDVSLFLGYGNGTFGIQTTYSVGTNPISVAVGDFNNDTHLDIAVVNYESNSIGVLLGYGNGSFSIERSYPSGIHPLSIAVGDFNADAHLDIVVANSGNDSVSLCFGYGDGTFACQSTYSTGNMPTSVAVGDFNNDAYLDIVVANFASDSIGILLGHGDGSFTRQAISSTGPGFWSIAVNDFNNDDQLDIVATNVDRQNISVYLGYGNGSFGNETGYPSGTSGVCVTTGDLNNDTYMDIIVASSGSDELVIFFGYGDGSFGKPTIYSSDHAVNYVIAVDVNNDNRLDIVAASRAWYNISVLIQKNIGALEKYVVLASGSGSGLRGLIVYDVNKDNRSDIITTNYGTQNVGVLLGYGNGTFANEVTYSVGSNSKPKYAGIGYFNNDAHLDIAVASDGTKNVDILLGNDKGSFSVQSSYGNSFHRVPLTIAVGDLDNDGQSEVIVTYDGNDTIDVLVAYDVGLFISERSYPTASIPNSVALGDFNNDSHLDIVVANSGSDNLGVRLGYGNGSFAHETIYSTGLASDPRFVAVSDFNNDNRLDIIVAHWKNHTVGVRLGYGNGYFGELRTYSTEAHPVFVAIDDFNDDNILDIVVANWGNNSISILLGYGDGTFERQITYSTGISPSSVAVGDFNNDTRLDIIVTNSVSGNVSLLLGRSNGTFEKQTKFSIGSRPWSVTVGDFNNDTLLDIAVANHWSKDLVILLGYGNGTFARLTTYLDGTSPRFVAAADLNNDHQLDVIIVGGNNEIGILLGYGNGTFAELITYSSPFDSKSVAIGDFNHDNRLDFVVVNSRSNSLAIFMGYANQAFQRKTTLTTGMGSQPQSSVVGDFNLDKNMDIAVVNSGTDTISIFLGYGNLSFAQQINFSTSSQSSSYALAAGDFNNDNILDIVIAIQDSNYVRIFLGYGNGSFIYQNLYSTGFGSHPYSLAVSDFNNDNLLDIAVANRGTSNIVVFIGFGNGSFTKETIFPIGYGSLPFVLIASDFNDDKKMDLAVANAGTDSALVLSKELKIKKSRILFKMFLHYKDYVTKHLTIMGSEKSANRKGGFMRFLGEYRALLIKMLLLTKRKRGQTIAEFLLAYVFLALLIGMRFLLERSYYPARQIAAFRPHDPMLSNSTTANTTYYYPNNTCTQQIVQTAVNSLSQNVPGFPTNIQVLSTPVLSSYSSSTLESIFAFIYFTNIDSACSSASSMPDQVQYTLRMQENGLTYYQAQQVKLAASDYLWKRSPEDYCQDNKTILNYTTQFLGVQYFVDLSIIEYVTNINQSVSSIYLNHFGCPEVYIDQLNSGFNFFVPLFLSIIYVVTFVLNVGYIVEERANKTKEYLRIFGLRTWVNNLVWITRSMCIFFVLTCIVTLLSKVALKGTSGAGVTKSVFNTMDWTVVWTVLFVYSIEVSVFAVFFGQFFKRTLLSKLVGLVIWIITFIDFYSSAPVGLRYFLCFLPNAGLLFCVQVMLQYDRRGGGTASMGELYTNIFGYKLYIGLCLLLMLIYSVMYFFLAIYVERLNPGEFGVAQRWNYLFQKSYWKPSAVSPTDSDNDFSIVNNGVSKGSNSMELEQLETRKSPTMKINHLNKTFDKFQAVSDLSLEFFEGEVCTLLGHNGAGKTTTTFILVGMMKPTSGSVTIKGLDNRLQIEEVRHHLGFCPQYDILYDELSVEEHLELVAQMRHMDDEKRKASIDTILPLIGLSNDRNTLSKDLSGGMKRRLSIGISLINDPKVVILDEPTSGIDPYNRRLIWTIIRKLKLTGKCVLLTTHFLEEADVLSDRIAIMSRGRLQTSGTPDYLKQRTDFEYRLLMDKQDQSSSDRITQFIQGYVGSVVLERESAAELVYGIKRGESENIERLISGLDQNKDAIGINSYGLSMTTIEDVFLRLVQEEEENEQTQEGNKRQLGEEVFRKQYPRVHGISLFWARIRALLIKRWHVSRRQISLFLGFFLLTILLEILNVSAIPTPREIQNSLTTYARITDAQVTLIPSIYNTQTVVAYANSNTNNVESNLISYLSGTGVTVDEIFTDTVLSYVTGRYYQTEDIFINTYQLGLAAYNNGTLLSPSLRMNAYYSTVNFHTMPTSLGAAATNLFQFYANSSSKSIVTINQPIITNPTSTSYLAQIINVLYCFEVFPISLFSLFNSIIATIYIAILLLTLVTERISNSKDLQLLTNLKRHGYWLAHWIFDFSLCLILISLLTIIIKIGSAANPKTDAEVHVYQNSTATGVFFLVFLMYTLASLPFVYVFSFIPKSSIMGFSNFFILNVIGCVIDAVISSFPVFIKNNTPSAGPTRIYSTISVVRYIGAALLPTINLKQAIANIQLHENSACITAWNSLLGTQLSSTGSLMATSQPGVGTQLIIFIVQIAFWLVMLAVVEHCSRVRKARQGCCCGLGSSNAMISEEWDDSNLDEDVRLERQLILHDNAIAKESVIVVKDLVKAFNTKKKQSNGDRVYLAVNHLNFYVQKRACFGLLGANGAGKTTTFRMLINDIKSTSGSIIINGKNISKTKRDLELGFCPQFDWLISDLSVFETLMLFARLKGVEESEVSEMCYNMMNIFGLEAYENRLVQKLSGGNKRKVSAALAFMANPELVFLDEPTTGLDAAAKRKLWKVIRTARDVGLTIIMTSHSMEECEALCTKIGIMNQGQFMCLGNLQHLRTRFGKGYAVKIKVAGDNIEGVKENLISSLPGIEVQDQYNEMLFCNLPLSYSLTNEANASRLPYNLGRVFEVLNQKKEQGIIESYSVSQTTLEQIFVQLAGEDEEAIRDRRGNNQNDVISPATTPL</sequence>
<dbReference type="PANTHER" id="PTHR19229">
    <property type="entry name" value="ATP-BINDING CASSETTE TRANSPORTER SUBFAMILY A ABCA"/>
    <property type="match status" value="1"/>
</dbReference>
<reference evidence="15" key="1">
    <citation type="submission" date="2021-02" db="EMBL/GenBank/DDBJ databases">
        <authorList>
            <person name="Nowell W R."/>
        </authorList>
    </citation>
    <scope>NUCLEOTIDE SEQUENCE</scope>
</reference>
<dbReference type="PANTHER" id="PTHR19229:SF250">
    <property type="entry name" value="ABC TRANSPORTER DOMAIN-CONTAINING PROTEIN-RELATED"/>
    <property type="match status" value="1"/>
</dbReference>
<dbReference type="GO" id="GO:0005319">
    <property type="term" value="F:lipid transporter activity"/>
    <property type="evidence" value="ECO:0007669"/>
    <property type="project" value="TreeGrafter"/>
</dbReference>
<keyword evidence="7" id="KW-0547">Nucleotide-binding</keyword>
<keyword evidence="5" id="KW-0732">Signal</keyword>
<comment type="similarity">
    <text evidence="2">Belongs to the ABC transporter superfamily. ABCA family.</text>
</comment>
<keyword evidence="6" id="KW-0677">Repeat</keyword>
<feature type="transmembrane region" description="Helical" evidence="13">
    <location>
        <begin position="1828"/>
        <end position="1851"/>
    </location>
</feature>
<feature type="transmembrane region" description="Helical" evidence="13">
    <location>
        <begin position="1923"/>
        <end position="1945"/>
    </location>
</feature>
<dbReference type="InterPro" id="IPR028994">
    <property type="entry name" value="Integrin_alpha_N"/>
</dbReference>
<feature type="domain" description="ABC transporter" evidence="14">
    <location>
        <begin position="2054"/>
        <end position="2284"/>
    </location>
</feature>
<evidence type="ECO:0000256" key="13">
    <source>
        <dbReference type="SAM" id="Phobius"/>
    </source>
</evidence>
<feature type="transmembrane region" description="Helical" evidence="13">
    <location>
        <begin position="1898"/>
        <end position="1916"/>
    </location>
</feature>
<keyword evidence="8" id="KW-0067">ATP-binding</keyword>
<feature type="region of interest" description="Disordered" evidence="12">
    <location>
        <begin position="3235"/>
        <end position="3255"/>
    </location>
</feature>
<evidence type="ECO:0000256" key="10">
    <source>
        <dbReference type="ARBA" id="ARBA00023136"/>
    </source>
</evidence>
<dbReference type="SUPFAM" id="SSF52540">
    <property type="entry name" value="P-loop containing nucleoside triphosphate hydrolases"/>
    <property type="match status" value="2"/>
</dbReference>
<keyword evidence="11" id="KW-0325">Glycoprotein</keyword>
<keyword evidence="10 13" id="KW-0472">Membrane</keyword>
<feature type="transmembrane region" description="Helical" evidence="13">
    <location>
        <begin position="2734"/>
        <end position="2754"/>
    </location>
</feature>
<keyword evidence="9 13" id="KW-1133">Transmembrane helix</keyword>
<dbReference type="Pfam" id="PF23321">
    <property type="entry name" value="R1_ABCA1"/>
    <property type="match status" value="1"/>
</dbReference>
<dbReference type="Pfam" id="PF00005">
    <property type="entry name" value="ABC_tran"/>
    <property type="match status" value="2"/>
</dbReference>
<dbReference type="PROSITE" id="PS50893">
    <property type="entry name" value="ABC_TRANSPORTER_2"/>
    <property type="match status" value="2"/>
</dbReference>
<feature type="transmembrane region" description="Helical" evidence="13">
    <location>
        <begin position="2652"/>
        <end position="2677"/>
    </location>
</feature>
<dbReference type="GO" id="GO:0016020">
    <property type="term" value="C:membrane"/>
    <property type="evidence" value="ECO:0007669"/>
    <property type="project" value="UniProtKB-SubCell"/>
</dbReference>
<evidence type="ECO:0000256" key="1">
    <source>
        <dbReference type="ARBA" id="ARBA00004141"/>
    </source>
</evidence>
<dbReference type="SUPFAM" id="SSF69318">
    <property type="entry name" value="Integrin alpha N-terminal domain"/>
    <property type="match status" value="5"/>
</dbReference>
<evidence type="ECO:0000259" key="14">
    <source>
        <dbReference type="PROSITE" id="PS50893"/>
    </source>
</evidence>
<dbReference type="InterPro" id="IPR013525">
    <property type="entry name" value="ABC2_TM"/>
</dbReference>
<dbReference type="Pfam" id="PF12698">
    <property type="entry name" value="ABC2_membrane_3"/>
    <property type="match status" value="1"/>
</dbReference>
<accession>A0A820BJ46</accession>
<feature type="transmembrane region" description="Helical" evidence="13">
    <location>
        <begin position="2605"/>
        <end position="2631"/>
    </location>
</feature>
<evidence type="ECO:0000256" key="6">
    <source>
        <dbReference type="ARBA" id="ARBA00022737"/>
    </source>
</evidence>
<dbReference type="Gene3D" id="2.30.30.100">
    <property type="match status" value="8"/>
</dbReference>
<dbReference type="EMBL" id="CAJOBP010000667">
    <property type="protein sequence ID" value="CAF4207045.1"/>
    <property type="molecule type" value="Genomic_DNA"/>
</dbReference>
<dbReference type="InterPro" id="IPR003593">
    <property type="entry name" value="AAA+_ATPase"/>
</dbReference>
<dbReference type="GO" id="GO:0005524">
    <property type="term" value="F:ATP binding"/>
    <property type="evidence" value="ECO:0007669"/>
    <property type="project" value="UniProtKB-KW"/>
</dbReference>
<dbReference type="SMART" id="SM00382">
    <property type="entry name" value="AAA"/>
    <property type="match status" value="2"/>
</dbReference>
<evidence type="ECO:0000256" key="3">
    <source>
        <dbReference type="ARBA" id="ARBA00022448"/>
    </source>
</evidence>
<feature type="transmembrane region" description="Helical" evidence="13">
    <location>
        <begin position="69"/>
        <end position="93"/>
    </location>
</feature>
<feature type="compositionally biased region" description="Polar residues" evidence="12">
    <location>
        <begin position="3242"/>
        <end position="3255"/>
    </location>
</feature>
<dbReference type="InterPro" id="IPR003439">
    <property type="entry name" value="ABC_transporter-like_ATP-bd"/>
</dbReference>
<evidence type="ECO:0000256" key="9">
    <source>
        <dbReference type="ARBA" id="ARBA00022989"/>
    </source>
</evidence>
<feature type="transmembrane region" description="Helical" evidence="13">
    <location>
        <begin position="1965"/>
        <end position="1990"/>
    </location>
</feature>
<proteinExistence type="inferred from homology"/>
<evidence type="ECO:0000256" key="8">
    <source>
        <dbReference type="ARBA" id="ARBA00022840"/>
    </source>
</evidence>
<comment type="subcellular location">
    <subcellularLocation>
        <location evidence="1">Membrane</location>
        <topology evidence="1">Multi-pass membrane protein</topology>
    </subcellularLocation>
</comment>
<dbReference type="Gene3D" id="2.130.10.130">
    <property type="entry name" value="Integrin alpha, N-terminal"/>
    <property type="match status" value="4"/>
</dbReference>
<evidence type="ECO:0000313" key="15">
    <source>
        <dbReference type="EMBL" id="CAF4207045.1"/>
    </source>
</evidence>
<feature type="transmembrane region" description="Helical" evidence="13">
    <location>
        <begin position="2827"/>
        <end position="2848"/>
    </location>
</feature>
<feature type="transmembrane region" description="Helical" evidence="13">
    <location>
        <begin position="1564"/>
        <end position="1584"/>
    </location>
</feature>
<dbReference type="Gene3D" id="3.40.50.300">
    <property type="entry name" value="P-loop containing nucleotide triphosphate hydrolases"/>
    <property type="match status" value="2"/>
</dbReference>
<dbReference type="InterPro" id="IPR027417">
    <property type="entry name" value="P-loop_NTPase"/>
</dbReference>
<evidence type="ECO:0000256" key="2">
    <source>
        <dbReference type="ARBA" id="ARBA00008869"/>
    </source>
</evidence>